<keyword evidence="2" id="KW-0812">Transmembrane</keyword>
<organism evidence="4 5">
    <name type="scientific">Globodera rostochiensis</name>
    <name type="common">Golden nematode worm</name>
    <name type="synonym">Heterodera rostochiensis</name>
    <dbReference type="NCBI Taxonomy" id="31243"/>
    <lineage>
        <taxon>Eukaryota</taxon>
        <taxon>Metazoa</taxon>
        <taxon>Ecdysozoa</taxon>
        <taxon>Nematoda</taxon>
        <taxon>Chromadorea</taxon>
        <taxon>Rhabditida</taxon>
        <taxon>Tylenchina</taxon>
        <taxon>Tylenchomorpha</taxon>
        <taxon>Tylenchoidea</taxon>
        <taxon>Heteroderidae</taxon>
        <taxon>Heteroderinae</taxon>
        <taxon>Globodera</taxon>
    </lineage>
</organism>
<dbReference type="WBParaSite" id="Gr19_v10_g9688.t1">
    <property type="protein sequence ID" value="Gr19_v10_g9688.t1"/>
    <property type="gene ID" value="Gr19_v10_g9688"/>
</dbReference>
<accession>A0A914IGH6</accession>
<evidence type="ECO:0000256" key="3">
    <source>
        <dbReference type="SAM" id="SignalP"/>
    </source>
</evidence>
<feature type="region of interest" description="Disordered" evidence="1">
    <location>
        <begin position="114"/>
        <end position="155"/>
    </location>
</feature>
<evidence type="ECO:0000256" key="2">
    <source>
        <dbReference type="SAM" id="Phobius"/>
    </source>
</evidence>
<keyword evidence="4" id="KW-1185">Reference proteome</keyword>
<evidence type="ECO:0000313" key="4">
    <source>
        <dbReference type="Proteomes" id="UP000887572"/>
    </source>
</evidence>
<keyword evidence="2" id="KW-0472">Membrane</keyword>
<proteinExistence type="predicted"/>
<keyword evidence="3" id="KW-0732">Signal</keyword>
<evidence type="ECO:0000313" key="5">
    <source>
        <dbReference type="WBParaSite" id="Gr19_v10_g9688.t1"/>
    </source>
</evidence>
<feature type="compositionally biased region" description="Low complexity" evidence="1">
    <location>
        <begin position="120"/>
        <end position="151"/>
    </location>
</feature>
<evidence type="ECO:0000256" key="1">
    <source>
        <dbReference type="SAM" id="MobiDB-lite"/>
    </source>
</evidence>
<dbReference type="Proteomes" id="UP000887572">
    <property type="component" value="Unplaced"/>
</dbReference>
<sequence>MNNRSILPSFVLLLFCMPYFCNSAVQQCWGGSLDSGNKTDKRDKIKVINCDAEDTYCFKSQCYGVSEVRTHELWHCTNHDDRQRCEVVSVAELKKDPGGDWSCTCVFGKQGEHLPPDQEPTASAPTTPKKPSTTTKKPSTTTKKPSTTTKKSNGRRPVVEMPLLALVVPMLIAILPAFRNNSIVLPKFRQ</sequence>
<feature type="transmembrane region" description="Helical" evidence="2">
    <location>
        <begin position="161"/>
        <end position="178"/>
    </location>
</feature>
<protein>
    <submittedName>
        <fullName evidence="5">Uncharacterized protein</fullName>
    </submittedName>
</protein>
<feature type="signal peptide" evidence="3">
    <location>
        <begin position="1"/>
        <end position="23"/>
    </location>
</feature>
<dbReference type="AlphaFoldDB" id="A0A914IGH6"/>
<keyword evidence="2" id="KW-1133">Transmembrane helix</keyword>
<reference evidence="5" key="1">
    <citation type="submission" date="2022-11" db="UniProtKB">
        <authorList>
            <consortium name="WormBaseParasite"/>
        </authorList>
    </citation>
    <scope>IDENTIFICATION</scope>
</reference>
<name>A0A914IGH6_GLORO</name>
<feature type="chain" id="PRO_5037805390" evidence="3">
    <location>
        <begin position="24"/>
        <end position="190"/>
    </location>
</feature>